<dbReference type="Proteomes" id="UP000191285">
    <property type="component" value="Unassembled WGS sequence"/>
</dbReference>
<gene>
    <name evidence="2" type="ORF">PENSTE_c022G01624</name>
</gene>
<evidence type="ECO:0000256" key="1">
    <source>
        <dbReference type="SAM" id="MobiDB-lite"/>
    </source>
</evidence>
<evidence type="ECO:0000313" key="2">
    <source>
        <dbReference type="EMBL" id="OQE16982.1"/>
    </source>
</evidence>
<name>A0A1V6SSG5_9EURO</name>
<reference evidence="3" key="1">
    <citation type="journal article" date="2017" name="Nat. Microbiol.">
        <title>Global analysis of biosynthetic gene clusters reveals vast potential of secondary metabolite production in Penicillium species.</title>
        <authorList>
            <person name="Nielsen J.C."/>
            <person name="Grijseels S."/>
            <person name="Prigent S."/>
            <person name="Ji B."/>
            <person name="Dainat J."/>
            <person name="Nielsen K.F."/>
            <person name="Frisvad J.C."/>
            <person name="Workman M."/>
            <person name="Nielsen J."/>
        </authorList>
    </citation>
    <scope>NUCLEOTIDE SEQUENCE [LARGE SCALE GENOMIC DNA]</scope>
    <source>
        <strain evidence="3">IBT 24891</strain>
    </source>
</reference>
<dbReference type="OrthoDB" id="4509505at2759"/>
<protein>
    <submittedName>
        <fullName evidence="2">Uncharacterized protein</fullName>
    </submittedName>
</protein>
<organism evidence="2 3">
    <name type="scientific">Penicillium steckii</name>
    <dbReference type="NCBI Taxonomy" id="303698"/>
    <lineage>
        <taxon>Eukaryota</taxon>
        <taxon>Fungi</taxon>
        <taxon>Dikarya</taxon>
        <taxon>Ascomycota</taxon>
        <taxon>Pezizomycotina</taxon>
        <taxon>Eurotiomycetes</taxon>
        <taxon>Eurotiomycetidae</taxon>
        <taxon>Eurotiales</taxon>
        <taxon>Aspergillaceae</taxon>
        <taxon>Penicillium</taxon>
    </lineage>
</organism>
<dbReference type="EMBL" id="MLKD01000022">
    <property type="protein sequence ID" value="OQE16982.1"/>
    <property type="molecule type" value="Genomic_DNA"/>
</dbReference>
<evidence type="ECO:0000313" key="3">
    <source>
        <dbReference type="Proteomes" id="UP000191285"/>
    </source>
</evidence>
<proteinExistence type="predicted"/>
<sequence>MPTDNATHKKNRLRQYNDIIQNGVVVESPCEYYFSRGLDCVIDLKSRNCTECTRRGRKCSQRFHSNREWDRLERKHQKLANDLKDAKKRWLKYSQKMQTEMSTILRLETQQKWLRKRNDRMRAHNSSVLKQLNKDNPLGPKDLAELDRLADAENARILAATSEDPTLTQIIADADPASSSFWDGLDVSLLGDPSGSNGTVEPAGGSPSGSR</sequence>
<keyword evidence="3" id="KW-1185">Reference proteome</keyword>
<feature type="region of interest" description="Disordered" evidence="1">
    <location>
        <begin position="191"/>
        <end position="211"/>
    </location>
</feature>
<accession>A0A1V6SSG5</accession>
<dbReference type="AlphaFoldDB" id="A0A1V6SSG5"/>
<comment type="caution">
    <text evidence="2">The sequence shown here is derived from an EMBL/GenBank/DDBJ whole genome shotgun (WGS) entry which is preliminary data.</text>
</comment>